<gene>
    <name evidence="1" type="ORF">LSH36_1351g00010</name>
</gene>
<protein>
    <submittedName>
        <fullName evidence="1">Uncharacterized protein</fullName>
    </submittedName>
</protein>
<comment type="caution">
    <text evidence="1">The sequence shown here is derived from an EMBL/GenBank/DDBJ whole genome shotgun (WGS) entry which is preliminary data.</text>
</comment>
<name>A0AAD9IT83_9ANNE</name>
<proteinExistence type="predicted"/>
<sequence length="30" mass="3579">MDIIYIRCTRTTGTTFRCREGFLLNIISQR</sequence>
<dbReference type="EMBL" id="JAODUP010001351">
    <property type="protein sequence ID" value="KAK2140444.1"/>
    <property type="molecule type" value="Genomic_DNA"/>
</dbReference>
<evidence type="ECO:0000313" key="2">
    <source>
        <dbReference type="Proteomes" id="UP001208570"/>
    </source>
</evidence>
<reference evidence="1" key="1">
    <citation type="journal article" date="2023" name="Mol. Biol. Evol.">
        <title>Third-Generation Sequencing Reveals the Adaptive Role of the Epigenome in Three Deep-Sea Polychaetes.</title>
        <authorList>
            <person name="Perez M."/>
            <person name="Aroh O."/>
            <person name="Sun Y."/>
            <person name="Lan Y."/>
            <person name="Juniper S.K."/>
            <person name="Young C.R."/>
            <person name="Angers B."/>
            <person name="Qian P.Y."/>
        </authorList>
    </citation>
    <scope>NUCLEOTIDE SEQUENCE</scope>
    <source>
        <strain evidence="1">P08H-3</strain>
    </source>
</reference>
<keyword evidence="2" id="KW-1185">Reference proteome</keyword>
<organism evidence="1 2">
    <name type="scientific">Paralvinella palmiformis</name>
    <dbReference type="NCBI Taxonomy" id="53620"/>
    <lineage>
        <taxon>Eukaryota</taxon>
        <taxon>Metazoa</taxon>
        <taxon>Spiralia</taxon>
        <taxon>Lophotrochozoa</taxon>
        <taxon>Annelida</taxon>
        <taxon>Polychaeta</taxon>
        <taxon>Sedentaria</taxon>
        <taxon>Canalipalpata</taxon>
        <taxon>Terebellida</taxon>
        <taxon>Terebelliformia</taxon>
        <taxon>Alvinellidae</taxon>
        <taxon>Paralvinella</taxon>
    </lineage>
</organism>
<dbReference type="Proteomes" id="UP001208570">
    <property type="component" value="Unassembled WGS sequence"/>
</dbReference>
<accession>A0AAD9IT83</accession>
<evidence type="ECO:0000313" key="1">
    <source>
        <dbReference type="EMBL" id="KAK2140444.1"/>
    </source>
</evidence>
<dbReference type="AlphaFoldDB" id="A0AAD9IT83"/>